<dbReference type="InterPro" id="IPR011009">
    <property type="entry name" value="Kinase-like_dom_sf"/>
</dbReference>
<dbReference type="SMART" id="SM00587">
    <property type="entry name" value="CHK"/>
    <property type="match status" value="1"/>
</dbReference>
<proteinExistence type="predicted"/>
<organism evidence="2 3">
    <name type="scientific">Pararge aegeria aegeria</name>
    <dbReference type="NCBI Taxonomy" id="348720"/>
    <lineage>
        <taxon>Eukaryota</taxon>
        <taxon>Metazoa</taxon>
        <taxon>Ecdysozoa</taxon>
        <taxon>Arthropoda</taxon>
        <taxon>Hexapoda</taxon>
        <taxon>Insecta</taxon>
        <taxon>Pterygota</taxon>
        <taxon>Neoptera</taxon>
        <taxon>Endopterygota</taxon>
        <taxon>Lepidoptera</taxon>
        <taxon>Glossata</taxon>
        <taxon>Ditrysia</taxon>
        <taxon>Papilionoidea</taxon>
        <taxon>Nymphalidae</taxon>
        <taxon>Satyrinae</taxon>
        <taxon>Satyrini</taxon>
        <taxon>Parargina</taxon>
        <taxon>Pararge</taxon>
    </lineage>
</organism>
<dbReference type="Pfam" id="PF02958">
    <property type="entry name" value="EcKL"/>
    <property type="match status" value="1"/>
</dbReference>
<dbReference type="InterPro" id="IPR015897">
    <property type="entry name" value="CHK_kinase-like"/>
</dbReference>
<dbReference type="Proteomes" id="UP000838756">
    <property type="component" value="Unassembled WGS sequence"/>
</dbReference>
<dbReference type="PANTHER" id="PTHR11012">
    <property type="entry name" value="PROTEIN KINASE-LIKE DOMAIN-CONTAINING"/>
    <property type="match status" value="1"/>
</dbReference>
<evidence type="ECO:0000259" key="1">
    <source>
        <dbReference type="SMART" id="SM00587"/>
    </source>
</evidence>
<dbReference type="AlphaFoldDB" id="A0A8S4R924"/>
<comment type="caution">
    <text evidence="2">The sequence shown here is derived from an EMBL/GenBank/DDBJ whole genome shotgun (WGS) entry which is preliminary data.</text>
</comment>
<accession>A0A8S4R924</accession>
<reference evidence="2" key="1">
    <citation type="submission" date="2022-03" db="EMBL/GenBank/DDBJ databases">
        <authorList>
            <person name="Lindestad O."/>
        </authorList>
    </citation>
    <scope>NUCLEOTIDE SEQUENCE</scope>
</reference>
<evidence type="ECO:0000313" key="3">
    <source>
        <dbReference type="Proteomes" id="UP000838756"/>
    </source>
</evidence>
<dbReference type="SUPFAM" id="SSF56112">
    <property type="entry name" value="Protein kinase-like (PK-like)"/>
    <property type="match status" value="1"/>
</dbReference>
<dbReference type="Gene3D" id="3.90.1200.10">
    <property type="match status" value="1"/>
</dbReference>
<feature type="domain" description="CHK kinase-like" evidence="1">
    <location>
        <begin position="127"/>
        <end position="331"/>
    </location>
</feature>
<keyword evidence="3" id="KW-1185">Reference proteome</keyword>
<name>A0A8S4R924_9NEOP</name>
<dbReference type="InterPro" id="IPR004119">
    <property type="entry name" value="EcKL"/>
</dbReference>
<sequence length="428" mass="50700">MSDKSSETIFVISEQDAIEIFKKCKQINKDVVFKSYSLRRASEKMLGFLSDYWKLEILIINSNNQIQSMNFFIKSMCKSNASKAKMVKDMKLFDKEITFYVFIKDKINLLDVAPWSANLVMALNDAMVFEDLNFLQYRTRNKHETFDEQHILLALQALARFHAGSLVYEEKRRKQLKKNYIINDEHEEDLNRGGYVKSDPWFMQCMNGALEAIKCYSKYNKDVKTLKEIENRWTEVWDEALDLSHFSFEYRNVICHRDLWNNNILFSYKEVSEKFVPENCVLVDFQAVTSQPPAGDVMFLLYCNLDPKFRKSNMTKFLNYYYQELQDILCRNFVKIGDIMSFEQFLHSCEKYELWGLVATACLVPQFWVNDELMIKLFSDTVSFGEILTKDKGSFIKKMMETNDDYKYKVMQVFEEIVDIYCLDKIDE</sequence>
<dbReference type="OrthoDB" id="6334212at2759"/>
<evidence type="ECO:0000313" key="2">
    <source>
        <dbReference type="EMBL" id="CAH2232832.1"/>
    </source>
</evidence>
<dbReference type="PANTHER" id="PTHR11012:SF48">
    <property type="entry name" value="CHK KINASE-LIKE DOMAIN-CONTAINING PROTEIN-RELATED"/>
    <property type="match status" value="1"/>
</dbReference>
<dbReference type="EMBL" id="CAKXAJ010024920">
    <property type="protein sequence ID" value="CAH2232832.1"/>
    <property type="molecule type" value="Genomic_DNA"/>
</dbReference>
<gene>
    <name evidence="2" type="primary">jg16600</name>
    <name evidence="2" type="ORF">PAEG_LOCUS11015</name>
</gene>
<protein>
    <submittedName>
        <fullName evidence="2">Jg16600 protein</fullName>
    </submittedName>
</protein>